<dbReference type="GO" id="GO:0003700">
    <property type="term" value="F:DNA-binding transcription factor activity"/>
    <property type="evidence" value="ECO:0007669"/>
    <property type="project" value="TreeGrafter"/>
</dbReference>
<dbReference type="CDD" id="cd01392">
    <property type="entry name" value="HTH_LacI"/>
    <property type="match status" value="1"/>
</dbReference>
<keyword evidence="1" id="KW-0805">Transcription regulation</keyword>
<proteinExistence type="predicted"/>
<dbReference type="GO" id="GO:0000976">
    <property type="term" value="F:transcription cis-regulatory region binding"/>
    <property type="evidence" value="ECO:0007669"/>
    <property type="project" value="TreeGrafter"/>
</dbReference>
<dbReference type="InterPro" id="IPR028082">
    <property type="entry name" value="Peripla_BP_I"/>
</dbReference>
<dbReference type="RefSeq" id="WP_140454028.1">
    <property type="nucleotide sequence ID" value="NZ_VFRP01000008.1"/>
</dbReference>
<dbReference type="PANTHER" id="PTHR30146">
    <property type="entry name" value="LACI-RELATED TRANSCRIPTIONAL REPRESSOR"/>
    <property type="match status" value="1"/>
</dbReference>
<evidence type="ECO:0000259" key="4">
    <source>
        <dbReference type="PROSITE" id="PS50932"/>
    </source>
</evidence>
<dbReference type="PANTHER" id="PTHR30146:SF152">
    <property type="entry name" value="TRANSCRIPTIONAL REGULATORY PROTEIN"/>
    <property type="match status" value="1"/>
</dbReference>
<evidence type="ECO:0000256" key="2">
    <source>
        <dbReference type="ARBA" id="ARBA00023125"/>
    </source>
</evidence>
<dbReference type="AlphaFoldDB" id="A0A501WUE3"/>
<dbReference type="Gene3D" id="3.40.50.2300">
    <property type="match status" value="2"/>
</dbReference>
<dbReference type="InterPro" id="IPR000843">
    <property type="entry name" value="HTH_LacI"/>
</dbReference>
<dbReference type="Proteomes" id="UP000319255">
    <property type="component" value="Unassembled WGS sequence"/>
</dbReference>
<evidence type="ECO:0000256" key="3">
    <source>
        <dbReference type="ARBA" id="ARBA00023163"/>
    </source>
</evidence>
<dbReference type="InterPro" id="IPR025997">
    <property type="entry name" value="SBP_2_dom"/>
</dbReference>
<keyword evidence="2" id="KW-0238">DNA-binding</keyword>
<dbReference type="InterPro" id="IPR010982">
    <property type="entry name" value="Lambda_DNA-bd_dom_sf"/>
</dbReference>
<organism evidence="5 6">
    <name type="scientific">Amaricoccus solimangrovi</name>
    <dbReference type="NCBI Taxonomy" id="2589815"/>
    <lineage>
        <taxon>Bacteria</taxon>
        <taxon>Pseudomonadati</taxon>
        <taxon>Pseudomonadota</taxon>
        <taxon>Alphaproteobacteria</taxon>
        <taxon>Rhodobacterales</taxon>
        <taxon>Paracoccaceae</taxon>
        <taxon>Amaricoccus</taxon>
    </lineage>
</organism>
<dbReference type="Pfam" id="PF13407">
    <property type="entry name" value="Peripla_BP_4"/>
    <property type="match status" value="1"/>
</dbReference>
<feature type="domain" description="HTH lacI-type" evidence="4">
    <location>
        <begin position="4"/>
        <end position="59"/>
    </location>
</feature>
<evidence type="ECO:0000313" key="5">
    <source>
        <dbReference type="EMBL" id="TPE50997.1"/>
    </source>
</evidence>
<comment type="caution">
    <text evidence="5">The sequence shown here is derived from an EMBL/GenBank/DDBJ whole genome shotgun (WGS) entry which is preliminary data.</text>
</comment>
<keyword evidence="6" id="KW-1185">Reference proteome</keyword>
<dbReference type="OrthoDB" id="9805774at2"/>
<dbReference type="Gene3D" id="1.10.260.40">
    <property type="entry name" value="lambda repressor-like DNA-binding domains"/>
    <property type="match status" value="1"/>
</dbReference>
<keyword evidence="3" id="KW-0804">Transcription</keyword>
<dbReference type="CDD" id="cd06307">
    <property type="entry name" value="PBP1_sugar_binding"/>
    <property type="match status" value="1"/>
</dbReference>
<name>A0A501WUE3_9RHOB</name>
<evidence type="ECO:0000256" key="1">
    <source>
        <dbReference type="ARBA" id="ARBA00023015"/>
    </source>
</evidence>
<gene>
    <name evidence="5" type="ORF">FJM51_10175</name>
</gene>
<dbReference type="SMART" id="SM00354">
    <property type="entry name" value="HTH_LACI"/>
    <property type="match status" value="1"/>
</dbReference>
<dbReference type="EMBL" id="VFRP01000008">
    <property type="protein sequence ID" value="TPE50997.1"/>
    <property type="molecule type" value="Genomic_DNA"/>
</dbReference>
<dbReference type="PROSITE" id="PS00356">
    <property type="entry name" value="HTH_LACI_1"/>
    <property type="match status" value="1"/>
</dbReference>
<dbReference type="SUPFAM" id="SSF53822">
    <property type="entry name" value="Periplasmic binding protein-like I"/>
    <property type="match status" value="1"/>
</dbReference>
<dbReference type="PROSITE" id="PS50932">
    <property type="entry name" value="HTH_LACI_2"/>
    <property type="match status" value="1"/>
</dbReference>
<evidence type="ECO:0000313" key="6">
    <source>
        <dbReference type="Proteomes" id="UP000319255"/>
    </source>
</evidence>
<reference evidence="5 6" key="1">
    <citation type="submission" date="2019-06" db="EMBL/GenBank/DDBJ databases">
        <title>A novel bacterium of genus Amaricoccus, isolated from marine sediment.</title>
        <authorList>
            <person name="Huang H."/>
            <person name="Mo K."/>
            <person name="Hu Y."/>
        </authorList>
    </citation>
    <scope>NUCLEOTIDE SEQUENCE [LARGE SCALE GENOMIC DNA]</scope>
    <source>
        <strain evidence="5 6">HB172011</strain>
    </source>
</reference>
<dbReference type="Pfam" id="PF00356">
    <property type="entry name" value="LacI"/>
    <property type="match status" value="1"/>
</dbReference>
<accession>A0A501WUE3</accession>
<dbReference type="SUPFAM" id="SSF47413">
    <property type="entry name" value="lambda repressor-like DNA-binding domains"/>
    <property type="match status" value="1"/>
</dbReference>
<sequence>MKRPTIADLARHAGVGVATVDRVLTGRRRVREETARKVWAAAEEIGFHGANAIRSRVFADRPAMRLGVILQKERHAFYADFARELEAAARRFPDANLRLSLEFTATSEPGELAERLLRLGGRVQAIAATGADHHDVTAAVAALRARGVPTFALLSDFAQGLREAYVGLNNMKVGRTAAWLMSKAAVRPGKVAVFIGGHRYHGHALREAGFRACLREYAPEFEVLDAIVTLETRQLTREALLGLLSRHEDLVGVYCAGGGMEGVIAALREAERGADIACLVNELTPDSRQALMERRITGIFQTPLPALCAELVSAMARSVGQGPSDTPGQRFVDAALWIPESL</sequence>
<protein>
    <submittedName>
        <fullName evidence="5">LacI family transcriptional regulator</fullName>
    </submittedName>
</protein>